<sequence>MAVLTRLTFDVDVCHCQIESRSECKGGNCNNVVQVYMQVSSQPEDGVFFLSVL</sequence>
<dbReference type="AlphaFoldDB" id="A0A0B7BVJ3"/>
<name>A0A0B7BVJ3_9EUPU</name>
<dbReference type="EMBL" id="HACG01049526">
    <property type="protein sequence ID" value="CEK96391.1"/>
    <property type="molecule type" value="Transcribed_RNA"/>
</dbReference>
<protein>
    <submittedName>
        <fullName evidence="1">Uncharacterized protein</fullName>
    </submittedName>
</protein>
<proteinExistence type="predicted"/>
<reference evidence="1" key="1">
    <citation type="submission" date="2014-12" db="EMBL/GenBank/DDBJ databases">
        <title>Insight into the proteome of Arion vulgaris.</title>
        <authorList>
            <person name="Aradska J."/>
            <person name="Bulat T."/>
            <person name="Smidak R."/>
            <person name="Sarate P."/>
            <person name="Gangsoo J."/>
            <person name="Sialana F."/>
            <person name="Bilban M."/>
            <person name="Lubec G."/>
        </authorList>
    </citation>
    <scope>NUCLEOTIDE SEQUENCE</scope>
    <source>
        <tissue evidence="1">Skin</tissue>
    </source>
</reference>
<accession>A0A0B7BVJ3</accession>
<organism evidence="1">
    <name type="scientific">Arion vulgaris</name>
    <dbReference type="NCBI Taxonomy" id="1028688"/>
    <lineage>
        <taxon>Eukaryota</taxon>
        <taxon>Metazoa</taxon>
        <taxon>Spiralia</taxon>
        <taxon>Lophotrochozoa</taxon>
        <taxon>Mollusca</taxon>
        <taxon>Gastropoda</taxon>
        <taxon>Heterobranchia</taxon>
        <taxon>Euthyneura</taxon>
        <taxon>Panpulmonata</taxon>
        <taxon>Eupulmonata</taxon>
        <taxon>Stylommatophora</taxon>
        <taxon>Helicina</taxon>
        <taxon>Arionoidea</taxon>
        <taxon>Arionidae</taxon>
        <taxon>Arion</taxon>
    </lineage>
</organism>
<evidence type="ECO:0000313" key="1">
    <source>
        <dbReference type="EMBL" id="CEK96391.1"/>
    </source>
</evidence>
<gene>
    <name evidence="1" type="primary">ORF211892</name>
</gene>